<protein>
    <submittedName>
        <fullName evidence="6">DNA-binding transcriptional LysR family regulator</fullName>
    </submittedName>
</protein>
<keyword evidence="4" id="KW-0804">Transcription</keyword>
<sequence length="305" mass="33845">MTPKQLEVFVQVVQLGSVTAAARALDMSQPSVSKSLALIEQHMGFALFDRVEGRMQPTPEAREVYEEACRVQQSMARFERMLEQVRRYAVGQLRVCATPALAINVLPQAAQQFRNAFPDHGLVLDMYLNNEIEDAISHRQYDLGFVLQPDERAVVAEHIVGVGHIVCVMPRDHPLASRGEVRWADLDARELVYITTDARIVATMSGAIEGFRERPVSALETNRYTMAINLVRQGLGVTLVDEFALAGTPLDGLTVQPFSPRIPVMVRAVTGARTVIEPQMKYFIDTIRELLQSGRTDVPGKASAC</sequence>
<dbReference type="SUPFAM" id="SSF53850">
    <property type="entry name" value="Periplasmic binding protein-like II"/>
    <property type="match status" value="1"/>
</dbReference>
<evidence type="ECO:0000259" key="5">
    <source>
        <dbReference type="PROSITE" id="PS50931"/>
    </source>
</evidence>
<dbReference type="PANTHER" id="PTHR30427:SF1">
    <property type="entry name" value="TRANSCRIPTIONAL ACTIVATOR PROTEIN LYSR"/>
    <property type="match status" value="1"/>
</dbReference>
<dbReference type="PROSITE" id="PS50931">
    <property type="entry name" value="HTH_LYSR"/>
    <property type="match status" value="1"/>
</dbReference>
<dbReference type="Pfam" id="PF00126">
    <property type="entry name" value="HTH_1"/>
    <property type="match status" value="1"/>
</dbReference>
<name>A0ABW8MBT1_9BURK</name>
<dbReference type="InterPro" id="IPR005119">
    <property type="entry name" value="LysR_subst-bd"/>
</dbReference>
<dbReference type="Gene3D" id="3.40.190.290">
    <property type="match status" value="1"/>
</dbReference>
<evidence type="ECO:0000256" key="3">
    <source>
        <dbReference type="ARBA" id="ARBA00023125"/>
    </source>
</evidence>
<gene>
    <name evidence="6" type="ORF">ABH943_001129</name>
</gene>
<dbReference type="InterPro" id="IPR036390">
    <property type="entry name" value="WH_DNA-bd_sf"/>
</dbReference>
<keyword evidence="7" id="KW-1185">Reference proteome</keyword>
<dbReference type="RefSeq" id="WP_404604839.1">
    <property type="nucleotide sequence ID" value="NZ_JBIYDN010000003.1"/>
</dbReference>
<keyword evidence="2" id="KW-0805">Transcription regulation</keyword>
<dbReference type="Proteomes" id="UP001620514">
    <property type="component" value="Unassembled WGS sequence"/>
</dbReference>
<dbReference type="EMBL" id="JBIYDN010000003">
    <property type="protein sequence ID" value="MFK4441118.1"/>
    <property type="molecule type" value="Genomic_DNA"/>
</dbReference>
<dbReference type="GO" id="GO:0003677">
    <property type="term" value="F:DNA binding"/>
    <property type="evidence" value="ECO:0007669"/>
    <property type="project" value="UniProtKB-KW"/>
</dbReference>
<evidence type="ECO:0000256" key="1">
    <source>
        <dbReference type="ARBA" id="ARBA00009437"/>
    </source>
</evidence>
<accession>A0ABW8MBT1</accession>
<evidence type="ECO:0000313" key="7">
    <source>
        <dbReference type="Proteomes" id="UP001620514"/>
    </source>
</evidence>
<organism evidence="6 7">
    <name type="scientific">Caballeronia udeis</name>
    <dbReference type="NCBI Taxonomy" id="1232866"/>
    <lineage>
        <taxon>Bacteria</taxon>
        <taxon>Pseudomonadati</taxon>
        <taxon>Pseudomonadota</taxon>
        <taxon>Betaproteobacteria</taxon>
        <taxon>Burkholderiales</taxon>
        <taxon>Burkholderiaceae</taxon>
        <taxon>Caballeronia</taxon>
    </lineage>
</organism>
<dbReference type="InterPro" id="IPR036388">
    <property type="entry name" value="WH-like_DNA-bd_sf"/>
</dbReference>
<comment type="similarity">
    <text evidence="1">Belongs to the LysR transcriptional regulatory family.</text>
</comment>
<evidence type="ECO:0000256" key="2">
    <source>
        <dbReference type="ARBA" id="ARBA00023015"/>
    </source>
</evidence>
<evidence type="ECO:0000256" key="4">
    <source>
        <dbReference type="ARBA" id="ARBA00023163"/>
    </source>
</evidence>
<dbReference type="InterPro" id="IPR000847">
    <property type="entry name" value="LysR_HTH_N"/>
</dbReference>
<dbReference type="PRINTS" id="PR00039">
    <property type="entry name" value="HTHLYSR"/>
</dbReference>
<proteinExistence type="inferred from homology"/>
<feature type="domain" description="HTH lysR-type" evidence="5">
    <location>
        <begin position="1"/>
        <end position="58"/>
    </location>
</feature>
<comment type="caution">
    <text evidence="6">The sequence shown here is derived from an EMBL/GenBank/DDBJ whole genome shotgun (WGS) entry which is preliminary data.</text>
</comment>
<keyword evidence="3 6" id="KW-0238">DNA-binding</keyword>
<evidence type="ECO:0000313" key="6">
    <source>
        <dbReference type="EMBL" id="MFK4441118.1"/>
    </source>
</evidence>
<dbReference type="Pfam" id="PF03466">
    <property type="entry name" value="LysR_substrate"/>
    <property type="match status" value="1"/>
</dbReference>
<dbReference type="SUPFAM" id="SSF46785">
    <property type="entry name" value="Winged helix' DNA-binding domain"/>
    <property type="match status" value="1"/>
</dbReference>
<dbReference type="Gene3D" id="1.10.10.10">
    <property type="entry name" value="Winged helix-like DNA-binding domain superfamily/Winged helix DNA-binding domain"/>
    <property type="match status" value="1"/>
</dbReference>
<dbReference type="PANTHER" id="PTHR30427">
    <property type="entry name" value="TRANSCRIPTIONAL ACTIVATOR PROTEIN LYSR"/>
    <property type="match status" value="1"/>
</dbReference>
<reference evidence="6 7" key="1">
    <citation type="submission" date="2024-11" db="EMBL/GenBank/DDBJ databases">
        <title>Using genomics to understand microbial adaptation to soil warming.</title>
        <authorList>
            <person name="Deangelis K.M. PhD."/>
        </authorList>
    </citation>
    <scope>NUCLEOTIDE SEQUENCE [LARGE SCALE GENOMIC DNA]</scope>
    <source>
        <strain evidence="6 7">GAS97</strain>
    </source>
</reference>